<name>A0AAE0KI68_9PEZI</name>
<comment type="caution">
    <text evidence="1">The sequence shown here is derived from an EMBL/GenBank/DDBJ whole genome shotgun (WGS) entry which is preliminary data.</text>
</comment>
<reference evidence="1" key="2">
    <citation type="submission" date="2023-06" db="EMBL/GenBank/DDBJ databases">
        <authorList>
            <consortium name="Lawrence Berkeley National Laboratory"/>
            <person name="Haridas S."/>
            <person name="Hensen N."/>
            <person name="Bonometti L."/>
            <person name="Westerberg I."/>
            <person name="Brannstrom I.O."/>
            <person name="Guillou S."/>
            <person name="Cros-Aarteil S."/>
            <person name="Calhoun S."/>
            <person name="Kuo A."/>
            <person name="Mondo S."/>
            <person name="Pangilinan J."/>
            <person name="Riley R."/>
            <person name="Labutti K."/>
            <person name="Andreopoulos B."/>
            <person name="Lipzen A."/>
            <person name="Chen C."/>
            <person name="Yanf M."/>
            <person name="Daum C."/>
            <person name="Ng V."/>
            <person name="Clum A."/>
            <person name="Steindorff A."/>
            <person name="Ohm R."/>
            <person name="Martin F."/>
            <person name="Silar P."/>
            <person name="Natvig D."/>
            <person name="Lalanne C."/>
            <person name="Gautier V."/>
            <person name="Ament-Velasquez S.L."/>
            <person name="Kruys A."/>
            <person name="Hutchinson M.I."/>
            <person name="Powell A.J."/>
            <person name="Barry K."/>
            <person name="Miller A.N."/>
            <person name="Grigoriev I.V."/>
            <person name="Debuchy R."/>
            <person name="Gladieux P."/>
            <person name="Thoren M.H."/>
            <person name="Johannesson H."/>
        </authorList>
    </citation>
    <scope>NUCLEOTIDE SEQUENCE</scope>
    <source>
        <strain evidence="1">CBS 958.72</strain>
    </source>
</reference>
<keyword evidence="2" id="KW-1185">Reference proteome</keyword>
<evidence type="ECO:0000313" key="1">
    <source>
        <dbReference type="EMBL" id="KAK3377208.1"/>
    </source>
</evidence>
<dbReference type="Proteomes" id="UP001287356">
    <property type="component" value="Unassembled WGS sequence"/>
</dbReference>
<dbReference type="EMBL" id="JAULSN010000003">
    <property type="protein sequence ID" value="KAK3377208.1"/>
    <property type="molecule type" value="Genomic_DNA"/>
</dbReference>
<organism evidence="1 2">
    <name type="scientific">Lasiosphaeria ovina</name>
    <dbReference type="NCBI Taxonomy" id="92902"/>
    <lineage>
        <taxon>Eukaryota</taxon>
        <taxon>Fungi</taxon>
        <taxon>Dikarya</taxon>
        <taxon>Ascomycota</taxon>
        <taxon>Pezizomycotina</taxon>
        <taxon>Sordariomycetes</taxon>
        <taxon>Sordariomycetidae</taxon>
        <taxon>Sordariales</taxon>
        <taxon>Lasiosphaeriaceae</taxon>
        <taxon>Lasiosphaeria</taxon>
    </lineage>
</organism>
<reference evidence="1" key="1">
    <citation type="journal article" date="2023" name="Mol. Phylogenet. Evol.">
        <title>Genome-scale phylogeny and comparative genomics of the fungal order Sordariales.</title>
        <authorList>
            <person name="Hensen N."/>
            <person name="Bonometti L."/>
            <person name="Westerberg I."/>
            <person name="Brannstrom I.O."/>
            <person name="Guillou S."/>
            <person name="Cros-Aarteil S."/>
            <person name="Calhoun S."/>
            <person name="Haridas S."/>
            <person name="Kuo A."/>
            <person name="Mondo S."/>
            <person name="Pangilinan J."/>
            <person name="Riley R."/>
            <person name="LaButti K."/>
            <person name="Andreopoulos B."/>
            <person name="Lipzen A."/>
            <person name="Chen C."/>
            <person name="Yan M."/>
            <person name="Daum C."/>
            <person name="Ng V."/>
            <person name="Clum A."/>
            <person name="Steindorff A."/>
            <person name="Ohm R.A."/>
            <person name="Martin F."/>
            <person name="Silar P."/>
            <person name="Natvig D.O."/>
            <person name="Lalanne C."/>
            <person name="Gautier V."/>
            <person name="Ament-Velasquez S.L."/>
            <person name="Kruys A."/>
            <person name="Hutchinson M.I."/>
            <person name="Powell A.J."/>
            <person name="Barry K."/>
            <person name="Miller A.N."/>
            <person name="Grigoriev I.V."/>
            <person name="Debuchy R."/>
            <person name="Gladieux P."/>
            <person name="Hiltunen Thoren M."/>
            <person name="Johannesson H."/>
        </authorList>
    </citation>
    <scope>NUCLEOTIDE SEQUENCE</scope>
    <source>
        <strain evidence="1">CBS 958.72</strain>
    </source>
</reference>
<proteinExistence type="predicted"/>
<sequence length="154" mass="16948">MFLAAVDISEDTQIPQQIQASDVDELISGPVRDVFIRHEAEKAFALYLSHRHHQVAAGKAVVKVNGTAHLMGTQDMQDIEAVGNKIVPTTWMGSAMLPMEFAVVSRDDGNEREEAYIPVAFAFDKTPGFRVHGSIFSFREAGNAFLEKQQGIST</sequence>
<evidence type="ECO:0000313" key="2">
    <source>
        <dbReference type="Proteomes" id="UP001287356"/>
    </source>
</evidence>
<dbReference type="AlphaFoldDB" id="A0AAE0KI68"/>
<protein>
    <submittedName>
        <fullName evidence="1">Uncharacterized protein</fullName>
    </submittedName>
</protein>
<gene>
    <name evidence="1" type="ORF">B0T24DRAFT_665988</name>
</gene>
<accession>A0AAE0KI68</accession>